<keyword evidence="3" id="KW-1185">Reference proteome</keyword>
<name>A0ABW6R6Z7_9NOCA</name>
<reference evidence="2 3" key="1">
    <citation type="submission" date="2024-10" db="EMBL/GenBank/DDBJ databases">
        <title>The Natural Products Discovery Center: Release of the First 8490 Sequenced Strains for Exploring Actinobacteria Biosynthetic Diversity.</title>
        <authorList>
            <person name="Kalkreuter E."/>
            <person name="Kautsar S.A."/>
            <person name="Yang D."/>
            <person name="Bader C.D."/>
            <person name="Teijaro C.N."/>
            <person name="Fluegel L."/>
            <person name="Davis C.M."/>
            <person name="Simpson J.R."/>
            <person name="Lauterbach L."/>
            <person name="Steele A.D."/>
            <person name="Gui C."/>
            <person name="Meng S."/>
            <person name="Li G."/>
            <person name="Viehrig K."/>
            <person name="Ye F."/>
            <person name="Su P."/>
            <person name="Kiefer A.F."/>
            <person name="Nichols A."/>
            <person name="Cepeda A.J."/>
            <person name="Yan W."/>
            <person name="Fan B."/>
            <person name="Jiang Y."/>
            <person name="Adhikari A."/>
            <person name="Zheng C.-J."/>
            <person name="Schuster L."/>
            <person name="Cowan T.M."/>
            <person name="Smanski M.J."/>
            <person name="Chevrette M.G."/>
            <person name="De Carvalho L.P.S."/>
            <person name="Shen B."/>
        </authorList>
    </citation>
    <scope>NUCLEOTIDE SEQUENCE [LARGE SCALE GENOMIC DNA]</scope>
    <source>
        <strain evidence="2 3">NPDC003040</strain>
    </source>
</reference>
<evidence type="ECO:0000313" key="3">
    <source>
        <dbReference type="Proteomes" id="UP001601948"/>
    </source>
</evidence>
<sequence>MKRYVAAWVAIDECQSKRDRDVESYEQQIQQVRTRADEELAGYRAEQAAAAVALREEGQSDDDVAELLEITPRQARQLIAAARSADHESGSSDRRGHPVPDKEFTVRTTVERSSGSPGDTEPTPGPSATH</sequence>
<organism evidence="2 3">
    <name type="scientific">Nocardia suismassiliense</name>
    <dbReference type="NCBI Taxonomy" id="2077092"/>
    <lineage>
        <taxon>Bacteria</taxon>
        <taxon>Bacillati</taxon>
        <taxon>Actinomycetota</taxon>
        <taxon>Actinomycetes</taxon>
        <taxon>Mycobacteriales</taxon>
        <taxon>Nocardiaceae</taxon>
        <taxon>Nocardia</taxon>
    </lineage>
</organism>
<dbReference type="EMBL" id="JBIAPI010000016">
    <property type="protein sequence ID" value="MFF3228862.1"/>
    <property type="molecule type" value="Genomic_DNA"/>
</dbReference>
<feature type="region of interest" description="Disordered" evidence="1">
    <location>
        <begin position="80"/>
        <end position="130"/>
    </location>
</feature>
<proteinExistence type="predicted"/>
<feature type="compositionally biased region" description="Polar residues" evidence="1">
    <location>
        <begin position="106"/>
        <end position="117"/>
    </location>
</feature>
<accession>A0ABW6R6Z7</accession>
<evidence type="ECO:0000256" key="1">
    <source>
        <dbReference type="SAM" id="MobiDB-lite"/>
    </source>
</evidence>
<gene>
    <name evidence="2" type="ORF">ACFYV7_39140</name>
</gene>
<feature type="compositionally biased region" description="Basic and acidic residues" evidence="1">
    <location>
        <begin position="84"/>
        <end position="105"/>
    </location>
</feature>
<comment type="caution">
    <text evidence="2">The sequence shown here is derived from an EMBL/GenBank/DDBJ whole genome shotgun (WGS) entry which is preliminary data.</text>
</comment>
<dbReference type="Proteomes" id="UP001601948">
    <property type="component" value="Unassembled WGS sequence"/>
</dbReference>
<protein>
    <submittedName>
        <fullName evidence="2">Uncharacterized protein</fullName>
    </submittedName>
</protein>
<evidence type="ECO:0000313" key="2">
    <source>
        <dbReference type="EMBL" id="MFF3228862.1"/>
    </source>
</evidence>
<dbReference type="RefSeq" id="WP_387725998.1">
    <property type="nucleotide sequence ID" value="NZ_JBIAPI010000016.1"/>
</dbReference>